<feature type="signal peptide" evidence="2">
    <location>
        <begin position="1"/>
        <end position="31"/>
    </location>
</feature>
<dbReference type="EMBL" id="HBIP01014831">
    <property type="protein sequence ID" value="CAE0493567.1"/>
    <property type="molecule type" value="Transcribed_RNA"/>
</dbReference>
<feature type="region of interest" description="Disordered" evidence="1">
    <location>
        <begin position="62"/>
        <end position="104"/>
    </location>
</feature>
<evidence type="ECO:0000256" key="1">
    <source>
        <dbReference type="SAM" id="MobiDB-lite"/>
    </source>
</evidence>
<evidence type="ECO:0000256" key="2">
    <source>
        <dbReference type="SAM" id="SignalP"/>
    </source>
</evidence>
<keyword evidence="2" id="KW-0732">Signal</keyword>
<sequence length="128" mass="13940">MRAISQVAICQSKWICLCLACFLVQSRYAFASPASLYKVDMPLPRLLPCTDVAVPLHSRGWQLRRHPQRSSTLSSARAVASGASTSGGLSSADEGPPPAHSVSKWTSHRRCVYYQQAGNDEQLQLPGL</sequence>
<evidence type="ECO:0000313" key="3">
    <source>
        <dbReference type="EMBL" id="CAE0493567.1"/>
    </source>
</evidence>
<feature type="chain" id="PRO_5036191400" description="Secreted protein" evidence="2">
    <location>
        <begin position="32"/>
        <end position="128"/>
    </location>
</feature>
<dbReference type="EMBL" id="HBIP01014846">
    <property type="protein sequence ID" value="CAE0493580.1"/>
    <property type="molecule type" value="Transcribed_RNA"/>
</dbReference>
<proteinExistence type="predicted"/>
<accession>A0A6S8KQB5</accession>
<feature type="compositionally biased region" description="Low complexity" evidence="1">
    <location>
        <begin position="74"/>
        <end position="92"/>
    </location>
</feature>
<dbReference type="AlphaFoldDB" id="A0A6S8KQB5"/>
<reference evidence="3" key="1">
    <citation type="submission" date="2021-01" db="EMBL/GenBank/DDBJ databases">
        <authorList>
            <person name="Corre E."/>
            <person name="Pelletier E."/>
            <person name="Niang G."/>
            <person name="Scheremetjew M."/>
            <person name="Finn R."/>
            <person name="Kale V."/>
            <person name="Holt S."/>
            <person name="Cochrane G."/>
            <person name="Meng A."/>
            <person name="Brown T."/>
            <person name="Cohen L."/>
        </authorList>
    </citation>
    <scope>NUCLEOTIDE SEQUENCE</scope>
    <source>
        <strain evidence="3">CCMP1320</strain>
    </source>
</reference>
<name>A0A6S8KQB5_DUNTE</name>
<organism evidence="3">
    <name type="scientific">Dunaliella tertiolecta</name>
    <name type="common">Green alga</name>
    <dbReference type="NCBI Taxonomy" id="3047"/>
    <lineage>
        <taxon>Eukaryota</taxon>
        <taxon>Viridiplantae</taxon>
        <taxon>Chlorophyta</taxon>
        <taxon>core chlorophytes</taxon>
        <taxon>Chlorophyceae</taxon>
        <taxon>CS clade</taxon>
        <taxon>Chlamydomonadales</taxon>
        <taxon>Dunaliellaceae</taxon>
        <taxon>Dunaliella</taxon>
    </lineage>
</organism>
<protein>
    <recommendedName>
        <fullName evidence="5">Secreted protein</fullName>
    </recommendedName>
</protein>
<gene>
    <name evidence="3" type="ORF">DTER00134_LOCUS8640</name>
    <name evidence="4" type="ORF">DTER00134_LOCUS8653</name>
</gene>
<evidence type="ECO:0000313" key="4">
    <source>
        <dbReference type="EMBL" id="CAE0493580.1"/>
    </source>
</evidence>
<evidence type="ECO:0008006" key="5">
    <source>
        <dbReference type="Google" id="ProtNLM"/>
    </source>
</evidence>